<dbReference type="InterPro" id="IPR006597">
    <property type="entry name" value="Sel1-like"/>
</dbReference>
<dbReference type="SMART" id="SM00671">
    <property type="entry name" value="SEL1"/>
    <property type="match status" value="4"/>
</dbReference>
<dbReference type="PROSITE" id="PS51257">
    <property type="entry name" value="PROKAR_LIPOPROTEIN"/>
    <property type="match status" value="1"/>
</dbReference>
<name>A0A2W4RQ66_9GAMM</name>
<dbReference type="InterPro" id="IPR050767">
    <property type="entry name" value="Sel1_AlgK"/>
</dbReference>
<evidence type="ECO:0008006" key="3">
    <source>
        <dbReference type="Google" id="ProtNLM"/>
    </source>
</evidence>
<dbReference type="PANTHER" id="PTHR11102:SF160">
    <property type="entry name" value="ERAD-ASSOCIATED E3 UBIQUITIN-PROTEIN LIGASE COMPONENT HRD3"/>
    <property type="match status" value="1"/>
</dbReference>
<evidence type="ECO:0000313" key="1">
    <source>
        <dbReference type="EMBL" id="PZN83579.1"/>
    </source>
</evidence>
<dbReference type="InterPro" id="IPR011990">
    <property type="entry name" value="TPR-like_helical_dom_sf"/>
</dbReference>
<accession>A0A2W4RQ66</accession>
<dbReference type="Pfam" id="PF08238">
    <property type="entry name" value="Sel1"/>
    <property type="match status" value="4"/>
</dbReference>
<evidence type="ECO:0000313" key="2">
    <source>
        <dbReference type="Proteomes" id="UP000249396"/>
    </source>
</evidence>
<sequence length="306" mass="34766">MEINKTMVRLNFCNRFSIIVICLFLLTACINTHSGEATMYRWIETMTSCPTPDKNRYPKPDSEAVALYKQAVEARNARPQTLKPEQILALIQQAATKGYWPAMHNLAVSYYEGYGVEENPEKALYWFKEIEKLDIPEGYTDMMMVYDKGIGVAADPDKSRDYMIKAAKAGDPDSQFYLGLHLYDHQDQSLAFEGYALKLLQCAAEHGHKQAHFHLALHYEVTKQLPMAYRFYLRGAKAGDVSCLRTLANAYGQINAKHLTFNLQKDKSRAICLENLSEKVDDNTDLTFPDLDTLCPGTVPQPNEMK</sequence>
<dbReference type="PANTHER" id="PTHR11102">
    <property type="entry name" value="SEL-1-LIKE PROTEIN"/>
    <property type="match status" value="1"/>
</dbReference>
<dbReference type="SUPFAM" id="SSF81901">
    <property type="entry name" value="HCP-like"/>
    <property type="match status" value="1"/>
</dbReference>
<dbReference type="AlphaFoldDB" id="A0A2W4RQ66"/>
<proteinExistence type="predicted"/>
<comment type="caution">
    <text evidence="1">The sequence shown here is derived from an EMBL/GenBank/DDBJ whole genome shotgun (WGS) entry which is preliminary data.</text>
</comment>
<gene>
    <name evidence="1" type="ORF">DM484_04060</name>
</gene>
<organism evidence="1 2">
    <name type="scientific">Candidatus Methylumidiphilus alinenensis</name>
    <dbReference type="NCBI Taxonomy" id="2202197"/>
    <lineage>
        <taxon>Bacteria</taxon>
        <taxon>Pseudomonadati</taxon>
        <taxon>Pseudomonadota</taxon>
        <taxon>Gammaproteobacteria</taxon>
        <taxon>Methylococcales</taxon>
        <taxon>Candidatus Methylumidiphilus</taxon>
    </lineage>
</organism>
<dbReference type="Gene3D" id="1.25.40.10">
    <property type="entry name" value="Tetratricopeptide repeat domain"/>
    <property type="match status" value="2"/>
</dbReference>
<protein>
    <recommendedName>
        <fullName evidence="3">Sel1 repeat family protein</fullName>
    </recommendedName>
</protein>
<dbReference type="EMBL" id="QJPH01000183">
    <property type="protein sequence ID" value="PZN83579.1"/>
    <property type="molecule type" value="Genomic_DNA"/>
</dbReference>
<reference evidence="1 2" key="1">
    <citation type="journal article" date="2018" name="Aquat. Microb. Ecol.">
        <title>Gammaproteobacterial methanotrophs dominate.</title>
        <authorList>
            <person name="Rissanen A.J."/>
            <person name="Saarenheimo J."/>
            <person name="Tiirola M."/>
            <person name="Peura S."/>
            <person name="Aalto S.L."/>
            <person name="Karvinen A."/>
            <person name="Nykanen H."/>
        </authorList>
    </citation>
    <scope>NUCLEOTIDE SEQUENCE [LARGE SCALE GENOMIC DNA]</scope>
    <source>
        <strain evidence="1">AMbin10</strain>
    </source>
</reference>
<dbReference type="Proteomes" id="UP000249396">
    <property type="component" value="Unassembled WGS sequence"/>
</dbReference>